<dbReference type="HOGENOM" id="CLU_2505975_0_0_0"/>
<gene>
    <name evidence="2" type="ORF">U27_01865</name>
</gene>
<evidence type="ECO:0000313" key="2">
    <source>
        <dbReference type="EMBL" id="GAK55034.1"/>
    </source>
</evidence>
<organism evidence="2">
    <name type="scientific">Vecturithrix granuli</name>
    <dbReference type="NCBI Taxonomy" id="1499967"/>
    <lineage>
        <taxon>Bacteria</taxon>
        <taxon>Candidatus Moduliflexota</taxon>
        <taxon>Candidatus Vecturitrichia</taxon>
        <taxon>Candidatus Vecturitrichales</taxon>
        <taxon>Candidatus Vecturitrichaceae</taxon>
        <taxon>Candidatus Vecturithrix</taxon>
    </lineage>
</organism>
<protein>
    <submittedName>
        <fullName evidence="2">Methyl-accepting chemotaxis protein</fullName>
    </submittedName>
</protein>
<accession>A0A0S6W9X2</accession>
<feature type="compositionally biased region" description="Basic and acidic residues" evidence="1">
    <location>
        <begin position="72"/>
        <end position="85"/>
    </location>
</feature>
<evidence type="ECO:0000256" key="1">
    <source>
        <dbReference type="SAM" id="MobiDB-lite"/>
    </source>
</evidence>
<dbReference type="EMBL" id="DF820463">
    <property type="protein sequence ID" value="GAK55034.1"/>
    <property type="molecule type" value="Genomic_DNA"/>
</dbReference>
<dbReference type="STRING" id="1499967.U27_01865"/>
<sequence length="85" mass="9590">MTLAIQQLDQVTQHNASMAEELSATADSFTQQAARLWKTITILDSDQQGLPTNPPNPSTPPIEQKHHISKPLPKEDRLDEEFERL</sequence>
<proteinExistence type="predicted"/>
<reference evidence="2" key="1">
    <citation type="journal article" date="2015" name="PeerJ">
        <title>First genomic representation of candidate bacterial phylum KSB3 points to enhanced environmental sensing as a trigger of wastewater bulking.</title>
        <authorList>
            <person name="Sekiguchi Y."/>
            <person name="Ohashi A."/>
            <person name="Parks D.H."/>
            <person name="Yamauchi T."/>
            <person name="Tyson G.W."/>
            <person name="Hugenholtz P."/>
        </authorList>
    </citation>
    <scope>NUCLEOTIDE SEQUENCE [LARGE SCALE GENOMIC DNA]</scope>
</reference>
<dbReference type="AlphaFoldDB" id="A0A0S6W9X2"/>
<name>A0A0S6W9X2_VECG1</name>
<evidence type="ECO:0000313" key="3">
    <source>
        <dbReference type="Proteomes" id="UP000030661"/>
    </source>
</evidence>
<keyword evidence="3" id="KW-1185">Reference proteome</keyword>
<dbReference type="Proteomes" id="UP000030661">
    <property type="component" value="Unassembled WGS sequence"/>
</dbReference>
<feature type="region of interest" description="Disordered" evidence="1">
    <location>
        <begin position="45"/>
        <end position="85"/>
    </location>
</feature>